<dbReference type="InterPro" id="IPR035911">
    <property type="entry name" value="MurE/MurF_N"/>
</dbReference>
<sequence length="460" mass="48340">MMKPEFSLNELLAPLDARLAPCERDINCITGVTTDTRAVKSGDLFIALKGERFDAHDFVEQAIDAGASALLVERELPVDVPQLIVSDTRIALGKLAEYNRSFFTGLLFAITGSSGKTTIKEMLATVLANCGNTLATLGNLNNDIGVPLTLLRLSPEHEYAVIEMGASGAGEIAYSVALAHPHIAIVNNAMAAHLEGFGSLQGVIDAKGEIYDGLSSVGTAVVNLDDAAAKQWLARIGDKPRIGFSVKHEKADLYVRHVSRQLNGCFAFDIVHGAASATVTLQVLGAHNIANAAAVSALMLAAGFSLDVVADGLSRFKAVKGRLCTVAGLAGALVIDDTYNANQGSVIAAIDTLAELPGERMLILGDLGELGVDAESIHYALGQYAAEQKIDRFFAVGDLCKEAVQGYQTSGGELVAHFADKDSLLKAMEPLLHSDLKILVKGSRSAGMESVVAGLTVGDK</sequence>
<dbReference type="Pfam" id="PF02875">
    <property type="entry name" value="Mur_ligase_C"/>
    <property type="match status" value="1"/>
</dbReference>
<evidence type="ECO:0000259" key="12">
    <source>
        <dbReference type="Pfam" id="PF01225"/>
    </source>
</evidence>
<evidence type="ECO:0000256" key="11">
    <source>
        <dbReference type="RuleBase" id="RU004136"/>
    </source>
</evidence>
<dbReference type="PANTHER" id="PTHR43024">
    <property type="entry name" value="UDP-N-ACETYLMURAMOYL-TRIPEPTIDE--D-ALANYL-D-ALANINE LIGASE"/>
    <property type="match status" value="1"/>
</dbReference>
<name>A0AAW7XPH7_9GAMM</name>
<dbReference type="GO" id="GO:0005737">
    <property type="term" value="C:cytoplasm"/>
    <property type="evidence" value="ECO:0007669"/>
    <property type="project" value="UniProtKB-SubCell"/>
</dbReference>
<keyword evidence="4 10" id="KW-0547">Nucleotide-binding</keyword>
<dbReference type="SUPFAM" id="SSF53623">
    <property type="entry name" value="MurD-like peptide ligases, catalytic domain"/>
    <property type="match status" value="1"/>
</dbReference>
<evidence type="ECO:0000256" key="8">
    <source>
        <dbReference type="ARBA" id="ARBA00023306"/>
    </source>
</evidence>
<dbReference type="InterPro" id="IPR000713">
    <property type="entry name" value="Mur_ligase_N"/>
</dbReference>
<keyword evidence="9 10" id="KW-0961">Cell wall biogenesis/degradation</keyword>
<dbReference type="InterPro" id="IPR005863">
    <property type="entry name" value="UDP-N-AcMur_synth"/>
</dbReference>
<dbReference type="InterPro" id="IPR013221">
    <property type="entry name" value="Mur_ligase_cen"/>
</dbReference>
<feature type="domain" description="Mur ligase central" evidence="14">
    <location>
        <begin position="110"/>
        <end position="298"/>
    </location>
</feature>
<keyword evidence="6 10" id="KW-0133">Cell shape</keyword>
<keyword evidence="3 10" id="KW-0132">Cell division</keyword>
<evidence type="ECO:0000256" key="1">
    <source>
        <dbReference type="ARBA" id="ARBA00022490"/>
    </source>
</evidence>
<feature type="domain" description="Mur ligase C-terminal" evidence="13">
    <location>
        <begin position="321"/>
        <end position="444"/>
    </location>
</feature>
<accession>A0AAW7XPH7</accession>
<keyword evidence="8 10" id="KW-0131">Cell cycle</keyword>
<dbReference type="HAMAP" id="MF_02019">
    <property type="entry name" value="MurF"/>
    <property type="match status" value="1"/>
</dbReference>
<dbReference type="GO" id="GO:0008360">
    <property type="term" value="P:regulation of cell shape"/>
    <property type="evidence" value="ECO:0007669"/>
    <property type="project" value="UniProtKB-KW"/>
</dbReference>
<protein>
    <recommendedName>
        <fullName evidence="10 11">UDP-N-acetylmuramoyl-tripeptide--D-alanyl-D-alanine ligase</fullName>
        <ecNumber evidence="10 11">6.3.2.10</ecNumber>
    </recommendedName>
    <alternativeName>
        <fullName evidence="10">D-alanyl-D-alanine-adding enzyme</fullName>
    </alternativeName>
</protein>
<comment type="subcellular location">
    <subcellularLocation>
        <location evidence="10 11">Cytoplasm</location>
    </subcellularLocation>
</comment>
<dbReference type="EC" id="6.3.2.10" evidence="10 11"/>
<dbReference type="Pfam" id="PF01225">
    <property type="entry name" value="Mur_ligase"/>
    <property type="match status" value="1"/>
</dbReference>
<comment type="similarity">
    <text evidence="10">Belongs to the MurCDEF family. MurF subfamily.</text>
</comment>
<evidence type="ECO:0000313" key="15">
    <source>
        <dbReference type="EMBL" id="MDO6454695.1"/>
    </source>
</evidence>
<dbReference type="Gene3D" id="3.40.1390.10">
    <property type="entry name" value="MurE/MurF, N-terminal domain"/>
    <property type="match status" value="1"/>
</dbReference>
<evidence type="ECO:0000256" key="4">
    <source>
        <dbReference type="ARBA" id="ARBA00022741"/>
    </source>
</evidence>
<dbReference type="GO" id="GO:0005524">
    <property type="term" value="F:ATP binding"/>
    <property type="evidence" value="ECO:0007669"/>
    <property type="project" value="UniProtKB-UniRule"/>
</dbReference>
<feature type="binding site" evidence="10">
    <location>
        <begin position="112"/>
        <end position="118"/>
    </location>
    <ligand>
        <name>ATP</name>
        <dbReference type="ChEBI" id="CHEBI:30616"/>
    </ligand>
</feature>
<reference evidence="15" key="1">
    <citation type="submission" date="2023-07" db="EMBL/GenBank/DDBJ databases">
        <title>Genome content predicts the carbon catabolic preferences of heterotrophic bacteria.</title>
        <authorList>
            <person name="Gralka M."/>
        </authorList>
    </citation>
    <scope>NUCLEOTIDE SEQUENCE</scope>
    <source>
        <strain evidence="15">I2M16</strain>
    </source>
</reference>
<dbReference type="GO" id="GO:0009252">
    <property type="term" value="P:peptidoglycan biosynthetic process"/>
    <property type="evidence" value="ECO:0007669"/>
    <property type="project" value="UniProtKB-UniRule"/>
</dbReference>
<evidence type="ECO:0000256" key="2">
    <source>
        <dbReference type="ARBA" id="ARBA00022598"/>
    </source>
</evidence>
<dbReference type="InterPro" id="IPR004101">
    <property type="entry name" value="Mur_ligase_C"/>
</dbReference>
<dbReference type="NCBIfam" id="TIGR01143">
    <property type="entry name" value="murF"/>
    <property type="match status" value="1"/>
</dbReference>
<dbReference type="InterPro" id="IPR051046">
    <property type="entry name" value="MurCDEF_CellWall_CoF430Synth"/>
</dbReference>
<feature type="domain" description="Mur ligase N-terminal catalytic" evidence="12">
    <location>
        <begin position="29"/>
        <end position="96"/>
    </location>
</feature>
<comment type="function">
    <text evidence="10 11">Involved in cell wall formation. Catalyzes the final step in the synthesis of UDP-N-acetylmuramoyl-pentapeptide, the precursor of murein.</text>
</comment>
<keyword evidence="2 10" id="KW-0436">Ligase</keyword>
<dbReference type="InterPro" id="IPR036615">
    <property type="entry name" value="Mur_ligase_C_dom_sf"/>
</dbReference>
<evidence type="ECO:0000256" key="6">
    <source>
        <dbReference type="ARBA" id="ARBA00022960"/>
    </source>
</evidence>
<evidence type="ECO:0000259" key="14">
    <source>
        <dbReference type="Pfam" id="PF08245"/>
    </source>
</evidence>
<dbReference type="SUPFAM" id="SSF53244">
    <property type="entry name" value="MurD-like peptide ligases, peptide-binding domain"/>
    <property type="match status" value="1"/>
</dbReference>
<dbReference type="RefSeq" id="WP_303551476.1">
    <property type="nucleotide sequence ID" value="NZ_JAUOPG010000009.1"/>
</dbReference>
<evidence type="ECO:0000256" key="9">
    <source>
        <dbReference type="ARBA" id="ARBA00023316"/>
    </source>
</evidence>
<gene>
    <name evidence="10 15" type="primary">murF</name>
    <name evidence="15" type="ORF">Q4490_14060</name>
</gene>
<organism evidence="15 16">
    <name type="scientific">Neptunomonas phycophila</name>
    <dbReference type="NCBI Taxonomy" id="1572645"/>
    <lineage>
        <taxon>Bacteria</taxon>
        <taxon>Pseudomonadati</taxon>
        <taxon>Pseudomonadota</taxon>
        <taxon>Gammaproteobacteria</taxon>
        <taxon>Oceanospirillales</taxon>
        <taxon>Oceanospirillaceae</taxon>
        <taxon>Neptunomonas</taxon>
    </lineage>
</organism>
<dbReference type="AlphaFoldDB" id="A0AAW7XPH7"/>
<comment type="pathway">
    <text evidence="10 11">Cell wall biogenesis; peptidoglycan biosynthesis.</text>
</comment>
<evidence type="ECO:0000256" key="7">
    <source>
        <dbReference type="ARBA" id="ARBA00022984"/>
    </source>
</evidence>
<dbReference type="GO" id="GO:0051301">
    <property type="term" value="P:cell division"/>
    <property type="evidence" value="ECO:0007669"/>
    <property type="project" value="UniProtKB-KW"/>
</dbReference>
<evidence type="ECO:0000256" key="10">
    <source>
        <dbReference type="HAMAP-Rule" id="MF_02019"/>
    </source>
</evidence>
<evidence type="ECO:0000313" key="16">
    <source>
        <dbReference type="Proteomes" id="UP001169862"/>
    </source>
</evidence>
<dbReference type="PANTHER" id="PTHR43024:SF1">
    <property type="entry name" value="UDP-N-ACETYLMURAMOYL-TRIPEPTIDE--D-ALANYL-D-ALANINE LIGASE"/>
    <property type="match status" value="1"/>
</dbReference>
<dbReference type="Proteomes" id="UP001169862">
    <property type="component" value="Unassembled WGS sequence"/>
</dbReference>
<keyword evidence="5 10" id="KW-0067">ATP-binding</keyword>
<dbReference type="Gene3D" id="3.40.1190.10">
    <property type="entry name" value="Mur-like, catalytic domain"/>
    <property type="match status" value="1"/>
</dbReference>
<dbReference type="EMBL" id="JAUOPG010000009">
    <property type="protein sequence ID" value="MDO6454695.1"/>
    <property type="molecule type" value="Genomic_DNA"/>
</dbReference>
<dbReference type="Gene3D" id="3.90.190.20">
    <property type="entry name" value="Mur ligase, C-terminal domain"/>
    <property type="match status" value="1"/>
</dbReference>
<dbReference type="Pfam" id="PF08245">
    <property type="entry name" value="Mur_ligase_M"/>
    <property type="match status" value="1"/>
</dbReference>
<keyword evidence="1 10" id="KW-0963">Cytoplasm</keyword>
<dbReference type="GO" id="GO:0071555">
    <property type="term" value="P:cell wall organization"/>
    <property type="evidence" value="ECO:0007669"/>
    <property type="project" value="UniProtKB-KW"/>
</dbReference>
<comment type="catalytic activity">
    <reaction evidence="10 11">
        <text>D-alanyl-D-alanine + UDP-N-acetyl-alpha-D-muramoyl-L-alanyl-gamma-D-glutamyl-meso-2,6-diaminopimelate + ATP = UDP-N-acetyl-alpha-D-muramoyl-L-alanyl-gamma-D-glutamyl-meso-2,6-diaminopimeloyl-D-alanyl-D-alanine + ADP + phosphate + H(+)</text>
        <dbReference type="Rhea" id="RHEA:28374"/>
        <dbReference type="ChEBI" id="CHEBI:15378"/>
        <dbReference type="ChEBI" id="CHEBI:30616"/>
        <dbReference type="ChEBI" id="CHEBI:43474"/>
        <dbReference type="ChEBI" id="CHEBI:57822"/>
        <dbReference type="ChEBI" id="CHEBI:61386"/>
        <dbReference type="ChEBI" id="CHEBI:83905"/>
        <dbReference type="ChEBI" id="CHEBI:456216"/>
        <dbReference type="EC" id="6.3.2.10"/>
    </reaction>
</comment>
<dbReference type="GO" id="GO:0047480">
    <property type="term" value="F:UDP-N-acetylmuramoyl-tripeptide-D-alanyl-D-alanine ligase activity"/>
    <property type="evidence" value="ECO:0007669"/>
    <property type="project" value="UniProtKB-UniRule"/>
</dbReference>
<evidence type="ECO:0000259" key="13">
    <source>
        <dbReference type="Pfam" id="PF02875"/>
    </source>
</evidence>
<proteinExistence type="inferred from homology"/>
<dbReference type="SUPFAM" id="SSF63418">
    <property type="entry name" value="MurE/MurF N-terminal domain"/>
    <property type="match status" value="1"/>
</dbReference>
<dbReference type="InterPro" id="IPR036565">
    <property type="entry name" value="Mur-like_cat_sf"/>
</dbReference>
<evidence type="ECO:0000256" key="3">
    <source>
        <dbReference type="ARBA" id="ARBA00022618"/>
    </source>
</evidence>
<comment type="caution">
    <text evidence="15">The sequence shown here is derived from an EMBL/GenBank/DDBJ whole genome shotgun (WGS) entry which is preliminary data.</text>
</comment>
<keyword evidence="7 10" id="KW-0573">Peptidoglycan synthesis</keyword>
<evidence type="ECO:0000256" key="5">
    <source>
        <dbReference type="ARBA" id="ARBA00022840"/>
    </source>
</evidence>